<name>A0A919ANI4_9ACTN</name>
<gene>
    <name evidence="2" type="ORF">GCM10014715_85430</name>
</gene>
<organism evidence="2 3">
    <name type="scientific">Streptomyces spiralis</name>
    <dbReference type="NCBI Taxonomy" id="66376"/>
    <lineage>
        <taxon>Bacteria</taxon>
        <taxon>Bacillati</taxon>
        <taxon>Actinomycetota</taxon>
        <taxon>Actinomycetes</taxon>
        <taxon>Kitasatosporales</taxon>
        <taxon>Streptomycetaceae</taxon>
        <taxon>Streptomyces</taxon>
    </lineage>
</organism>
<evidence type="ECO:0008006" key="4">
    <source>
        <dbReference type="Google" id="ProtNLM"/>
    </source>
</evidence>
<comment type="caution">
    <text evidence="2">The sequence shown here is derived from an EMBL/GenBank/DDBJ whole genome shotgun (WGS) entry which is preliminary data.</text>
</comment>
<reference evidence="2" key="1">
    <citation type="journal article" date="2014" name="Int. J. Syst. Evol. Microbiol.">
        <title>Complete genome sequence of Corynebacterium casei LMG S-19264T (=DSM 44701T), isolated from a smear-ripened cheese.</title>
        <authorList>
            <consortium name="US DOE Joint Genome Institute (JGI-PGF)"/>
            <person name="Walter F."/>
            <person name="Albersmeier A."/>
            <person name="Kalinowski J."/>
            <person name="Ruckert C."/>
        </authorList>
    </citation>
    <scope>NUCLEOTIDE SEQUENCE</scope>
    <source>
        <strain evidence="2">JCM 3302</strain>
    </source>
</reference>
<feature type="compositionally biased region" description="Low complexity" evidence="1">
    <location>
        <begin position="408"/>
        <end position="428"/>
    </location>
</feature>
<evidence type="ECO:0000313" key="2">
    <source>
        <dbReference type="EMBL" id="GHF17234.1"/>
    </source>
</evidence>
<reference evidence="2" key="2">
    <citation type="submission" date="2020-09" db="EMBL/GenBank/DDBJ databases">
        <authorList>
            <person name="Sun Q."/>
            <person name="Ohkuma M."/>
        </authorList>
    </citation>
    <scope>NUCLEOTIDE SEQUENCE</scope>
    <source>
        <strain evidence="2">JCM 3302</strain>
    </source>
</reference>
<dbReference type="InterPro" id="IPR047738">
    <property type="entry name" value="SAV_2336-like_N"/>
</dbReference>
<evidence type="ECO:0000313" key="3">
    <source>
        <dbReference type="Proteomes" id="UP000641386"/>
    </source>
</evidence>
<feature type="region of interest" description="Disordered" evidence="1">
    <location>
        <begin position="52"/>
        <end position="71"/>
    </location>
</feature>
<dbReference type="Proteomes" id="UP000641386">
    <property type="component" value="Unassembled WGS sequence"/>
</dbReference>
<evidence type="ECO:0000256" key="1">
    <source>
        <dbReference type="SAM" id="MobiDB-lite"/>
    </source>
</evidence>
<dbReference type="EMBL" id="BNBC01000077">
    <property type="protein sequence ID" value="GHF17234.1"/>
    <property type="molecule type" value="Genomic_DNA"/>
</dbReference>
<dbReference type="NCBIfam" id="NF041121">
    <property type="entry name" value="SAV_2336_NTERM"/>
    <property type="match status" value="1"/>
</dbReference>
<feature type="region of interest" description="Disordered" evidence="1">
    <location>
        <begin position="901"/>
        <end position="967"/>
    </location>
</feature>
<dbReference type="InterPro" id="IPR011009">
    <property type="entry name" value="Kinase-like_dom_sf"/>
</dbReference>
<feature type="compositionally biased region" description="Low complexity" evidence="1">
    <location>
        <begin position="148"/>
        <end position="163"/>
    </location>
</feature>
<feature type="region of interest" description="Disordered" evidence="1">
    <location>
        <begin position="1167"/>
        <end position="1186"/>
    </location>
</feature>
<dbReference type="SUPFAM" id="SSF56112">
    <property type="entry name" value="Protein kinase-like (PK-like)"/>
    <property type="match status" value="1"/>
</dbReference>
<sequence>MPELLLRILRTLGQEPTAAELMDVLWLAQRLPAGPEAPLRKLLDAQRHDALRAPGRASGEHDGADQSLETRGGARYDGQEANEVHAAPEPPRGPDPVDEDTADPGDDGPDHDFEDAEPGDGDGGNRRDEPTDKPQEQPDDFPREQPDRGLPVRLPRPRSLPSFLGTARALRPLKRYRADLTRTDVDENATVTQIAATGMVDVVSQPRLERWLDLALVIDDGPSMLLWQQSCRELRSLCERLGAFRHIRVRALRPGPDGSPMLAARPFARAQRLIAPKALADPSGRTMALVISDGAGPHWHSGAMERVLRGWASQGPTAVVHALPARMWAGSALSARRWTVRPSHAGAANVRWRVRDPVLPPELNPFRGIPVPVLEPSPEVLTGWVRATVSDGLSTTLPLWQPDPNRPAPAGEAAATATTRARTGRTAPSAATQVVREFRRAASPESYRLAAHLAALSPLTVPVMRLVAQAVPWKTDTAHLAEVFLSGLMRSTSGPAEAAAGAAAAVPVEQRLFTFTDEARDILLDAVPTAHLVETIRRVSQRIVELAGRNPDFPAWLRHRDGTDSLPDGARGFAWLGPTMLGRLGLSGVHAPVWADTPVLAPEPEGATSPALLTDHAGLPAADLRADPDHPHGSWDHLGPWDLRTAGPFELTGRVPRNGRNGLYRGHAPGDVLAAVRIGASAVTRTEARALERFSHEGLPALLDHGRGWTAASFASTKSGYWAVDLRDVVEGAGPLGVEAALCLGQHVAAALAHSHSAGVVHGRLTPSRVVMTQRWPVVVGWHHATVDGLGPDGSQSAVRAADDVRALAAIVYYAAYARTLPAPGLGDPLDPSPQSLSGPDTDPAVRQFIRVCHAGVRGEPPSCDAALALLRDRLPRDTIHHDLATWLPPQVAMTVMGNRLHSTTPQGPVRGAADDEPGPQVPISPRPAVASAGTAHRKGRDSTAALRLPGTPGQAASTLRRWGRRTPPDVLGAVLPHRRRCIAVAGPAGGGRSTVAVQLASVLAGLRRGRYAVPVVMTPVDEHMQVFGYRLLSSDRVRVAAEVRRSTTGAIDERWVTLRDSGGAHFLYSEGAHAEGTQGWRRAYDNRRIRREMEWLGTLGTVVVDVSGDFVPPDSSPRALLGTVDHLVIAMAGHEDFEPVRHQLQWLSSSGYRDLARTATLVLSDVRGGQHDGSPVPQLRHDETSSDVVTVPFDRVLRDRGLADFSELAQQTRRAYEALGRRVDQHLGRRP</sequence>
<protein>
    <recommendedName>
        <fullName evidence="4">Protein kinase domain-containing protein</fullName>
    </recommendedName>
</protein>
<proteinExistence type="predicted"/>
<feature type="region of interest" description="Disordered" evidence="1">
    <location>
        <begin position="84"/>
        <end position="163"/>
    </location>
</feature>
<dbReference type="Gene3D" id="1.10.510.10">
    <property type="entry name" value="Transferase(Phosphotransferase) domain 1"/>
    <property type="match status" value="1"/>
</dbReference>
<feature type="region of interest" description="Disordered" evidence="1">
    <location>
        <begin position="398"/>
        <end position="428"/>
    </location>
</feature>
<feature type="compositionally biased region" description="Acidic residues" evidence="1">
    <location>
        <begin position="96"/>
        <end position="120"/>
    </location>
</feature>
<keyword evidence="3" id="KW-1185">Reference proteome</keyword>
<feature type="compositionally biased region" description="Basic and acidic residues" evidence="1">
    <location>
        <begin position="123"/>
        <end position="147"/>
    </location>
</feature>
<dbReference type="AlphaFoldDB" id="A0A919ANI4"/>
<accession>A0A919ANI4</accession>
<dbReference type="RefSeq" id="WP_189908115.1">
    <property type="nucleotide sequence ID" value="NZ_BNBC01000077.1"/>
</dbReference>